<organism evidence="5 6">
    <name type="scientific">Haloferula luteola</name>
    <dbReference type="NCBI Taxonomy" id="595692"/>
    <lineage>
        <taxon>Bacteria</taxon>
        <taxon>Pseudomonadati</taxon>
        <taxon>Verrucomicrobiota</taxon>
        <taxon>Verrucomicrobiia</taxon>
        <taxon>Verrucomicrobiales</taxon>
        <taxon>Verrucomicrobiaceae</taxon>
        <taxon>Haloferula</taxon>
    </lineage>
</organism>
<dbReference type="EMBL" id="JACHFD010000020">
    <property type="protein sequence ID" value="MBB5353119.1"/>
    <property type="molecule type" value="Genomic_DNA"/>
</dbReference>
<dbReference type="SUPFAM" id="SSF51126">
    <property type="entry name" value="Pectin lyase-like"/>
    <property type="match status" value="1"/>
</dbReference>
<evidence type="ECO:0000256" key="1">
    <source>
        <dbReference type="ARBA" id="ARBA00022729"/>
    </source>
</evidence>
<feature type="signal peptide" evidence="2">
    <location>
        <begin position="1"/>
        <end position="21"/>
    </location>
</feature>
<evidence type="ECO:0000313" key="5">
    <source>
        <dbReference type="EMBL" id="MBB5353119.1"/>
    </source>
</evidence>
<dbReference type="Pfam" id="PF18370">
    <property type="entry name" value="RGI_lyase"/>
    <property type="match status" value="1"/>
</dbReference>
<accession>A0A840VH21</accession>
<dbReference type="InterPro" id="IPR012332">
    <property type="entry name" value="Autotransporter_pectin_lyase_C"/>
</dbReference>
<feature type="chain" id="PRO_5032787341" evidence="2">
    <location>
        <begin position="22"/>
        <end position="1800"/>
    </location>
</feature>
<keyword evidence="6" id="KW-1185">Reference proteome</keyword>
<dbReference type="Pfam" id="PF12951">
    <property type="entry name" value="PATR"/>
    <property type="match status" value="4"/>
</dbReference>
<sequence>MKTQLLLTGLACWLLASNSPAQRQMEPLGRGVIACRTDSNSVYVSWRMLGSDDSSITFNLYRTIGGGTPVRLNTSPLTATTDFQDQPGSATLNANTVAYFVRPVIDLVEQSPSAPWSLPAASPVSRAFELPFTSDPGPEGPYDTKFAWVGDFDGDGEYDFLCDRLSTLGANEQFLEAYLRDGTFLWRMHMGPTSADQSDIYRPGAAAISTGDGDNVTCFDLDGDHRAEAIVRTANGVTVTNPSGETVASITSTSPSQQFLTVIDGLTGQAMHSAPVPNAWIEHGTLQSKCFIAYLDGQHPSVILYGYNRAANGRFYRQWTAWDWVDQQLVQRWTWAQDPSTQPGAEGHQIRIADVDNDGRDELIDIGHVLDDDGTQLYVTELTHGDRFHVADINPLWPGLETYAIQQNNPSFLATAYLDSAHGGFYQKLYTTGIIDVGRGLTADLLPDHLGLEMFSTQPNLYGARGEVLLTQHPFPYEGLWWDGDTGREFIAGANGAGTSPIIDKLNPATGSNSRLLSIYNDGVHNAYGGRPAFWGDILGDWREELVLVKNDYSGLRIYTTTTPAEDRRRTLMHNAQYRVQTTTKGYVQASYVDYYLGFETTEDPPPPINDTDRTWNLEPVLNASICPAGKSLLFGPSQSATLPLSEDLSPSRIKVFSPDSFTFDGSPGNFTGPMTLSKSGRGNLTLTGNPSYTGQTEVWDGALIVDGHLTQSPVIIHGGTWGGPLAHGVTGGRLGGRGRIEAPVTLAWRGTLSPGAGNGDPAILQLANGLSCGPDTAWSMDLASEGPSDLIAITGDLLVEGTTTLLIHPLSSDALPPGTYPLATVTGTLIGSLDNFQVSLPTGTPYQLSFTAGTLQLTIPNTRDPDQLVWQGGLNQNVWDLFQTPNFLLNEQPQTFVAADSLLFDDRGAPNLTVALHGELPPSSITVESAHNYTFIGDGILSGSCSLTQNGPGTLSLLGNHTFTGDVRVNGGILAVSSLSQAGEPSAIGAASAEPEHLQLDGGTLRLDGPPSATSRGILLGPAGGTLSTPAASLQISGTLEGPGALTKTGAGLLILGHANDYTGGTILEQGTLQLASDTANASGLGSGSVTFRGGTLAMTNDTGSYNSASYRLIVPEGEIGRLLADGRCDLGGTLTGTGEFTFYTPFVRTDLEANWSNFEGHLRVESDADGGDFRIDNPYGYGGAHLDLGPEVWAYYLSGMSSNLTLNLGALSGDVSSHLQGGPTSGRTLTWRIGNRNLDTEFAGSISDGTSTTALTKIGTGIQTFSGELTYQGETLVSTGTLRLDGTSTQSSFTVQSAAALGGSGTLTGSVTLQNGSILELSTSPLAIVGNLISTGTQIIRPRLDPGIGTHIVATYTGIFSGTPHFEWAGPPTYEASFSASNGEIRVTLAAANSDLDDDLLPDNWELTYYPSLSSAAPLDDTDGDGFNTWEEWKSGTNPTLASSQPGQPIPGALDLEPAADTFIFHDFGGGTSDTTAYGNSPELDLVQWNDLHAFAYVRFDLSALPDGAQMDGVTLTFTKVTNTNEGVPSVRNDSLTTGRFGVWGLLDVDGNTPQTWDENGLTSSTLGSERISNTNPQLDTALPRTWSFDDMGESVSGTSEGATASVHDAGGGTLTSFLQARLQAASDPHLATFIVDFPENRTSVRGFALGSREATSESRPLLHLDYHSSAPIPDPDEDADTLPDAWEAQYFGSLDPLPDDDADHDGTPEWLERGLHLHPKDPAEFFAARLVLTTSGQADLSWPQGDGIAFTVEVSTRLTGPWTPLETLQGDDSASPLRYPISLFGEARFFRIVAERP</sequence>
<dbReference type="InterPro" id="IPR049366">
    <property type="entry name" value="RGL11_C"/>
</dbReference>
<dbReference type="Proteomes" id="UP000557717">
    <property type="component" value="Unassembled WGS sequence"/>
</dbReference>
<feature type="domain" description="Rhamnogalacturonan I lyase beta-sheet" evidence="3">
    <location>
        <begin position="23"/>
        <end position="115"/>
    </location>
</feature>
<protein>
    <submittedName>
        <fullName evidence="5">Autotransporter-associated beta strand protein</fullName>
    </submittedName>
</protein>
<dbReference type="NCBIfam" id="TIGR02601">
    <property type="entry name" value="autotrns_rpt"/>
    <property type="match status" value="4"/>
</dbReference>
<name>A0A840VH21_9BACT</name>
<keyword evidence="1 2" id="KW-0732">Signal</keyword>
<dbReference type="InterPro" id="IPR034641">
    <property type="entry name" value="RGL11"/>
</dbReference>
<dbReference type="RefSeq" id="WP_184020706.1">
    <property type="nucleotide sequence ID" value="NZ_JACHFD010000020.1"/>
</dbReference>
<dbReference type="SUPFAM" id="SSF69318">
    <property type="entry name" value="Integrin alpha N-terminal domain"/>
    <property type="match status" value="1"/>
</dbReference>
<dbReference type="InterPro" id="IPR013425">
    <property type="entry name" value="Autotrns_rpt"/>
</dbReference>
<dbReference type="Pfam" id="PF21348">
    <property type="entry name" value="RGL11_C"/>
    <property type="match status" value="1"/>
</dbReference>
<dbReference type="InterPro" id="IPR011050">
    <property type="entry name" value="Pectin_lyase_fold/virulence"/>
</dbReference>
<evidence type="ECO:0000259" key="3">
    <source>
        <dbReference type="Pfam" id="PF18370"/>
    </source>
</evidence>
<proteinExistence type="predicted"/>
<dbReference type="PANTHER" id="PTHR43118:SF1">
    <property type="entry name" value="RHAMNOGALACTURONAN LYASE (EUROFUNG)"/>
    <property type="match status" value="1"/>
</dbReference>
<dbReference type="Gene3D" id="2.60.40.10">
    <property type="entry name" value="Immunoglobulins"/>
    <property type="match status" value="1"/>
</dbReference>
<dbReference type="InterPro" id="IPR041624">
    <property type="entry name" value="RGI_lyase"/>
</dbReference>
<comment type="caution">
    <text evidence="5">The sequence shown here is derived from an EMBL/GenBank/DDBJ whole genome shotgun (WGS) entry which is preliminary data.</text>
</comment>
<reference evidence="5 6" key="1">
    <citation type="submission" date="2020-08" db="EMBL/GenBank/DDBJ databases">
        <title>Genomic Encyclopedia of Type Strains, Phase IV (KMG-IV): sequencing the most valuable type-strain genomes for metagenomic binning, comparative biology and taxonomic classification.</title>
        <authorList>
            <person name="Goeker M."/>
        </authorList>
    </citation>
    <scope>NUCLEOTIDE SEQUENCE [LARGE SCALE GENOMIC DNA]</scope>
    <source>
        <strain evidence="5 6">YC6886</strain>
    </source>
</reference>
<evidence type="ECO:0000256" key="2">
    <source>
        <dbReference type="SAM" id="SignalP"/>
    </source>
</evidence>
<dbReference type="PANTHER" id="PTHR43118">
    <property type="entry name" value="RHAMNOGALACTURONAN LYASE (EUROFUNG)"/>
    <property type="match status" value="1"/>
</dbReference>
<gene>
    <name evidence="5" type="ORF">HNR46_003372</name>
</gene>
<dbReference type="Gene3D" id="2.160.20.20">
    <property type="match status" value="1"/>
</dbReference>
<feature type="domain" description="Rhamnogalacturonan lyase family 11 C-terminal" evidence="4">
    <location>
        <begin position="137"/>
        <end position="605"/>
    </location>
</feature>
<dbReference type="InterPro" id="IPR013783">
    <property type="entry name" value="Ig-like_fold"/>
</dbReference>
<evidence type="ECO:0000259" key="4">
    <source>
        <dbReference type="Pfam" id="PF21348"/>
    </source>
</evidence>
<dbReference type="InterPro" id="IPR028994">
    <property type="entry name" value="Integrin_alpha_N"/>
</dbReference>
<evidence type="ECO:0000313" key="6">
    <source>
        <dbReference type="Proteomes" id="UP000557717"/>
    </source>
</evidence>